<evidence type="ECO:0000313" key="10">
    <source>
        <dbReference type="Proteomes" id="UP000002149"/>
    </source>
</evidence>
<dbReference type="InterPro" id="IPR023209">
    <property type="entry name" value="DAO"/>
</dbReference>
<dbReference type="GO" id="GO:0005737">
    <property type="term" value="C:cytoplasm"/>
    <property type="evidence" value="ECO:0000318"/>
    <property type="project" value="GO_Central"/>
</dbReference>
<dbReference type="Pfam" id="PF01266">
    <property type="entry name" value="DAO"/>
    <property type="match status" value="1"/>
</dbReference>
<keyword evidence="7" id="KW-0812">Transmembrane</keyword>
<protein>
    <recommendedName>
        <fullName evidence="8">FAD dependent oxidoreductase domain-containing protein</fullName>
    </recommendedName>
</protein>
<evidence type="ECO:0000256" key="1">
    <source>
        <dbReference type="ARBA" id="ARBA00001974"/>
    </source>
</evidence>
<comment type="cofactor">
    <cofactor evidence="1">
        <name>FAD</name>
        <dbReference type="ChEBI" id="CHEBI:57692"/>
    </cofactor>
</comment>
<comment type="similarity">
    <text evidence="2">Belongs to the DAMOX/DASOX family.</text>
</comment>
<evidence type="ECO:0000256" key="6">
    <source>
        <dbReference type="SAM" id="MobiDB-lite"/>
    </source>
</evidence>
<keyword evidence="5" id="KW-0560">Oxidoreductase</keyword>
<feature type="transmembrane region" description="Helical" evidence="7">
    <location>
        <begin position="30"/>
        <end position="47"/>
    </location>
</feature>
<evidence type="ECO:0000256" key="7">
    <source>
        <dbReference type="SAM" id="Phobius"/>
    </source>
</evidence>
<evidence type="ECO:0000256" key="5">
    <source>
        <dbReference type="ARBA" id="ARBA00023002"/>
    </source>
</evidence>
<name>Q5KFH1_CRYD1</name>
<dbReference type="AlphaFoldDB" id="Q5KFH1"/>
<keyword evidence="3" id="KW-0285">Flavoprotein</keyword>
<keyword evidence="10" id="KW-1185">Reference proteome</keyword>
<accession>Q5KFH1</accession>
<evidence type="ECO:0000259" key="8">
    <source>
        <dbReference type="Pfam" id="PF01266"/>
    </source>
</evidence>
<dbReference type="InParanoid" id="Q5KFH1"/>
<dbReference type="PIRSF" id="PIRSF000189">
    <property type="entry name" value="D-aa_oxidase"/>
    <property type="match status" value="1"/>
</dbReference>
<evidence type="ECO:0000256" key="2">
    <source>
        <dbReference type="ARBA" id="ARBA00006730"/>
    </source>
</evidence>
<dbReference type="VEuPathDB" id="FungiDB:CNF01770"/>
<dbReference type="GO" id="GO:0003884">
    <property type="term" value="F:D-amino-acid oxidase activity"/>
    <property type="evidence" value="ECO:0000318"/>
    <property type="project" value="GO_Central"/>
</dbReference>
<dbReference type="PaxDb" id="214684-Q5KFH1"/>
<dbReference type="Gene3D" id="3.30.9.10">
    <property type="entry name" value="D-Amino Acid Oxidase, subunit A, domain 2"/>
    <property type="match status" value="1"/>
</dbReference>
<keyword evidence="7" id="KW-1133">Transmembrane helix</keyword>
<dbReference type="eggNOG" id="KOG3923">
    <property type="taxonomic scope" value="Eukaryota"/>
</dbReference>
<dbReference type="HOGENOM" id="CLU_034311_1_1_1"/>
<reference evidence="9 10" key="1">
    <citation type="journal article" date="2005" name="Science">
        <title>The genome of the basidiomycetous yeast and human pathogen Cryptococcus neoformans.</title>
        <authorList>
            <person name="Loftus B.J."/>
            <person name="Fung E."/>
            <person name="Roncaglia P."/>
            <person name="Rowley D."/>
            <person name="Amedeo P."/>
            <person name="Bruno D."/>
            <person name="Vamathevan J."/>
            <person name="Miranda M."/>
            <person name="Anderson I.J."/>
            <person name="Fraser J.A."/>
            <person name="Allen J.E."/>
            <person name="Bosdet I.E."/>
            <person name="Brent M.R."/>
            <person name="Chiu R."/>
            <person name="Doering T.L."/>
            <person name="Donlin M.J."/>
            <person name="D'Souza C.A."/>
            <person name="Fox D.S."/>
            <person name="Grinberg V."/>
            <person name="Fu J."/>
            <person name="Fukushima M."/>
            <person name="Haas B.J."/>
            <person name="Huang J.C."/>
            <person name="Janbon G."/>
            <person name="Jones S.J."/>
            <person name="Koo H.L."/>
            <person name="Krzywinski M.I."/>
            <person name="Kwon-Chung J.K."/>
            <person name="Lengeler K.B."/>
            <person name="Maiti R."/>
            <person name="Marra M.A."/>
            <person name="Marra R.E."/>
            <person name="Mathewson C.A."/>
            <person name="Mitchell T.G."/>
            <person name="Pertea M."/>
            <person name="Riggs F.R."/>
            <person name="Salzberg S.L."/>
            <person name="Schein J.E."/>
            <person name="Shvartsbeyn A."/>
            <person name="Shin H."/>
            <person name="Shumway M."/>
            <person name="Specht C.A."/>
            <person name="Suh B.B."/>
            <person name="Tenney A."/>
            <person name="Utterback T.R."/>
            <person name="Wickes B.L."/>
            <person name="Wortman J.R."/>
            <person name="Wye N.H."/>
            <person name="Kronstad J.W."/>
            <person name="Lodge J.K."/>
            <person name="Heitman J."/>
            <person name="Davis R.W."/>
            <person name="Fraser C.M."/>
            <person name="Hyman R.W."/>
        </authorList>
    </citation>
    <scope>NUCLEOTIDE SEQUENCE [LARGE SCALE GENOMIC DNA]</scope>
    <source>
        <strain evidence="10">JEC21 / ATCC MYA-565</strain>
    </source>
</reference>
<evidence type="ECO:0000313" key="9">
    <source>
        <dbReference type="EMBL" id="AAW44381.2"/>
    </source>
</evidence>
<gene>
    <name evidence="9" type="ordered locus">CNF01770</name>
</gene>
<feature type="domain" description="FAD dependent oxidoreductase" evidence="8">
    <location>
        <begin position="30"/>
        <end position="405"/>
    </location>
</feature>
<dbReference type="PANTHER" id="PTHR11530">
    <property type="entry name" value="D-AMINO ACID OXIDASE"/>
    <property type="match status" value="1"/>
</dbReference>
<dbReference type="Gene3D" id="3.40.50.720">
    <property type="entry name" value="NAD(P)-binding Rossmann-like Domain"/>
    <property type="match status" value="1"/>
</dbReference>
<dbReference type="PANTHER" id="PTHR11530:SF11">
    <property type="entry name" value="D-ASPARTATE OXIDASE"/>
    <property type="match status" value="1"/>
</dbReference>
<organism evidence="9 10">
    <name type="scientific">Cryptococcus deneoformans (strain JEC21 / ATCC MYA-565)</name>
    <name type="common">Cryptococcus neoformans var. neoformans serotype D</name>
    <dbReference type="NCBI Taxonomy" id="214684"/>
    <lineage>
        <taxon>Eukaryota</taxon>
        <taxon>Fungi</taxon>
        <taxon>Dikarya</taxon>
        <taxon>Basidiomycota</taxon>
        <taxon>Agaricomycotina</taxon>
        <taxon>Tremellomycetes</taxon>
        <taxon>Tremellales</taxon>
        <taxon>Cryptococcaceae</taxon>
        <taxon>Cryptococcus</taxon>
        <taxon>Cryptococcus neoformans species complex</taxon>
    </lineage>
</organism>
<dbReference type="STRING" id="214684.Q5KFH1"/>
<dbReference type="GO" id="GO:0071949">
    <property type="term" value="F:FAD binding"/>
    <property type="evidence" value="ECO:0007669"/>
    <property type="project" value="InterPro"/>
</dbReference>
<feature type="region of interest" description="Disordered" evidence="6">
    <location>
        <begin position="1"/>
        <end position="24"/>
    </location>
</feature>
<evidence type="ECO:0000256" key="4">
    <source>
        <dbReference type="ARBA" id="ARBA00022827"/>
    </source>
</evidence>
<sequence length="413" mass="45462">MNGKNCLSRTKMRQQQTANMSPSFDSSRPIVIIGAGIIGLTTVVCLLESQFYKQHRPPIHIIADHLPNDPFDAKYASTIAGAHHLSFADDGDGRQRKWDMRTFQVMYEQWRQSGEDSGLMALKQTELFVGQNDHLKIYEEHPNFMTLPASELPPAVDHAVSFTSLTITPSVYLNRLLKQISVLSNGQAKIHRFHLPSLSFLSHPSIRALIGQERPAAVMVCVGLGALVLGDVNDSSMYPTRGQVVKVRAPWVRSGYTRQIGSLNGGEGGERTYVIPRANGEIILGGTREEGDWYPYPREATTRDILRRAIEICPNLCPANLVAQPLSGTDRRPSILASDEQSPSYENPLDSLVIDSLVGFRPSRKGGIRLERGPDLDENTAVIYNYGHGGAGWQSSWGTAEEAVALLCKATGN</sequence>
<dbReference type="GO" id="GO:0019478">
    <property type="term" value="P:D-amino acid catabolic process"/>
    <property type="evidence" value="ECO:0000318"/>
    <property type="project" value="GO_Central"/>
</dbReference>
<dbReference type="OrthoDB" id="2015447at2759"/>
<dbReference type="EMBL" id="AE017346">
    <property type="protein sequence ID" value="AAW44381.2"/>
    <property type="molecule type" value="Genomic_DNA"/>
</dbReference>
<dbReference type="Proteomes" id="UP000002149">
    <property type="component" value="Chromosome 6"/>
</dbReference>
<dbReference type="InterPro" id="IPR006076">
    <property type="entry name" value="FAD-dep_OxRdtase"/>
</dbReference>
<dbReference type="SUPFAM" id="SSF51971">
    <property type="entry name" value="Nucleotide-binding domain"/>
    <property type="match status" value="1"/>
</dbReference>
<keyword evidence="4" id="KW-0274">FAD</keyword>
<dbReference type="SUPFAM" id="SSF54373">
    <property type="entry name" value="FAD-linked reductases, C-terminal domain"/>
    <property type="match status" value="1"/>
</dbReference>
<keyword evidence="7" id="KW-0472">Membrane</keyword>
<proteinExistence type="inferred from homology"/>
<evidence type="ECO:0000256" key="3">
    <source>
        <dbReference type="ARBA" id="ARBA00022630"/>
    </source>
</evidence>
<dbReference type="GeneID" id="3258425"/>
<dbReference type="KEGG" id="cne:CNF01770"/>
<dbReference type="RefSeq" id="XP_024513140.1">
    <property type="nucleotide sequence ID" value="XM_024657377.1"/>
</dbReference>